<feature type="compositionally biased region" description="Basic residues" evidence="1">
    <location>
        <begin position="583"/>
        <end position="595"/>
    </location>
</feature>
<feature type="region of interest" description="Disordered" evidence="1">
    <location>
        <begin position="786"/>
        <end position="857"/>
    </location>
</feature>
<dbReference type="EMBL" id="LN714479">
    <property type="protein sequence ID" value="CEL65702.1"/>
    <property type="molecule type" value="Genomic_DNA"/>
</dbReference>
<feature type="compositionally biased region" description="Polar residues" evidence="1">
    <location>
        <begin position="1724"/>
        <end position="1736"/>
    </location>
</feature>
<feature type="region of interest" description="Disordered" evidence="1">
    <location>
        <begin position="449"/>
        <end position="560"/>
    </location>
</feature>
<feature type="compositionally biased region" description="Low complexity" evidence="1">
    <location>
        <begin position="386"/>
        <end position="405"/>
    </location>
</feature>
<feature type="compositionally biased region" description="Polar residues" evidence="1">
    <location>
        <begin position="1037"/>
        <end position="1053"/>
    </location>
</feature>
<feature type="region of interest" description="Disordered" evidence="1">
    <location>
        <begin position="1136"/>
        <end position="1159"/>
    </location>
</feature>
<feature type="compositionally biased region" description="Polar residues" evidence="1">
    <location>
        <begin position="1762"/>
        <end position="1772"/>
    </location>
</feature>
<feature type="compositionally biased region" description="Acidic residues" evidence="1">
    <location>
        <begin position="2115"/>
        <end position="2137"/>
    </location>
</feature>
<feature type="region of interest" description="Disordered" evidence="1">
    <location>
        <begin position="1265"/>
        <end position="1286"/>
    </location>
</feature>
<feature type="compositionally biased region" description="Basic and acidic residues" evidence="1">
    <location>
        <begin position="2101"/>
        <end position="2110"/>
    </location>
</feature>
<feature type="compositionally biased region" description="Pro residues" evidence="1">
    <location>
        <begin position="1853"/>
        <end position="1863"/>
    </location>
</feature>
<feature type="region of interest" description="Disordered" evidence="1">
    <location>
        <begin position="1678"/>
        <end position="1780"/>
    </location>
</feature>
<feature type="compositionally biased region" description="Low complexity" evidence="1">
    <location>
        <begin position="454"/>
        <end position="472"/>
    </location>
</feature>
<feature type="compositionally biased region" description="Polar residues" evidence="1">
    <location>
        <begin position="1895"/>
        <end position="1912"/>
    </location>
</feature>
<feature type="region of interest" description="Disordered" evidence="1">
    <location>
        <begin position="1332"/>
        <end position="1354"/>
    </location>
</feature>
<accession>A0A0F7UBB7</accession>
<feature type="compositionally biased region" description="Low complexity" evidence="1">
    <location>
        <begin position="788"/>
        <end position="803"/>
    </location>
</feature>
<protein>
    <submittedName>
        <fullName evidence="2">Uncharacterized protein</fullName>
    </submittedName>
</protein>
<feature type="region of interest" description="Disordered" evidence="1">
    <location>
        <begin position="582"/>
        <end position="749"/>
    </location>
</feature>
<feature type="compositionally biased region" description="Basic and acidic residues" evidence="1">
    <location>
        <begin position="1022"/>
        <end position="1034"/>
    </location>
</feature>
<organism evidence="2">
    <name type="scientific">Neospora caninum (strain Liverpool)</name>
    <dbReference type="NCBI Taxonomy" id="572307"/>
    <lineage>
        <taxon>Eukaryota</taxon>
        <taxon>Sar</taxon>
        <taxon>Alveolata</taxon>
        <taxon>Apicomplexa</taxon>
        <taxon>Conoidasida</taxon>
        <taxon>Coccidia</taxon>
        <taxon>Eucoccidiorida</taxon>
        <taxon>Eimeriorina</taxon>
        <taxon>Sarcocystidae</taxon>
        <taxon>Neospora</taxon>
    </lineage>
</organism>
<feature type="region of interest" description="Disordered" evidence="1">
    <location>
        <begin position="1817"/>
        <end position="1913"/>
    </location>
</feature>
<evidence type="ECO:0000256" key="1">
    <source>
        <dbReference type="SAM" id="MobiDB-lite"/>
    </source>
</evidence>
<proteinExistence type="predicted"/>
<feature type="compositionally biased region" description="Polar residues" evidence="1">
    <location>
        <begin position="1817"/>
        <end position="1834"/>
    </location>
</feature>
<feature type="compositionally biased region" description="Basic and acidic residues" evidence="1">
    <location>
        <begin position="478"/>
        <end position="510"/>
    </location>
</feature>
<sequence length="2137" mass="226487">MLGLHTPSLAASYHSELLNQDAKASGGRRLSGGVSPINGSTPACCSWVPASRDKTDAGCAARTSCCCGSPPLLAFERFQNDAGLPSPLCASEDRPSVAAASGECSCAAVRQFFSSDRLLLALDKGGNGVVSHWSSVGAEEGDASGGSQESPAGDGDCPPSSFFSLNLPIHRSESNPIITPLLSVVPATTGNTRLLSVYDLVTSSFVFYARPPAGEPTDCETRSAWSSVSPARLTPNYASFPDVPLDPAGSPDVVREWNVGSRKRKMWMHAAGGSWGRARAYACSAALPVTSPLCISGTAWLPNLHPLLLAASSTDGMLLFYDLRASPHPFFVAQRPESASWASSVASSTSTGHSGSRRRNLNPTSPPNGSAPGKHASADASPNWLPSSGGATSPASSAASAQARPSRQHARPFSFLTTVPWLTSASVPHDGVILPCVCGCCRGRAASLQGSDAGESPLCSLASSSSLGTGQSQVDTNQEGRAHQKTEGGRRTVGDRDGEPPHPTVREEQKGGLGQRRGSTPSFSADPLAGEGEQGKGQEQGRGDCLEGVESPMAGPSEPLFRQGAESVSIFTGCDASIVLKPRNCRRPRPTKRKRSDLPADPASGPREPSSLLGPAPRTCSVPLGEEESRRETRRDSASPNSRADPASGDERGDARRSRADGSAEANGIQETGPQKKSNDRRGHSSLAARTSSMAANGGLTLRLRLSPSSQTPRNVEGSVEEQHRVATGQRKTSSPGPVTERRKGGKGWKTRWFSQEQRLFMRFATKDILSQRKREPCSCVPSLTANSPGAAVAPDPSPAVSGLCGRLPLNSTEKGSEEEREEQAGLARRSETSSLSSCERDPHRRSSAQPAVCSSVSGSPLDDVLLPGLCPVSTKRPGPRVSLLDLAADLLRISSSPSSVFTSFPSWHISLPPLSQPRGEASRLMASLDSDCSAVSAISHTNGARSLAHAHLCMAAASALSGLLLSHRFDQHLVLSQLASHQQRQLLKLLHSRLPHASRPLTQEMADDVARSLSRLHSLLEGKETPSDARGDEAPASSSVETELEASQTPSTADAPRSTKKRKQETSHVPVRRKAGSGAGPEPDAPLLRSSDATGFQDSSHTANAGENANGVSPALVSSILRLYTQLFLASTVSGVGDERPTPKGDTRSARGGAGEQAPLSLVLPESVTGDLWGEALPSPLKRGQTYFVQNLLLRHYRNVIQVLRYAASALFVFGDTPCLLEPPADAPLSAAVKTIRAASLACSPCPSVAKDSFCHATKAEQQGQSPCRTTEAGPTEHRGSCDSKTKWPSTVGPDFRCGVCASVESFVKVKMRRWLQEELQHDFARVMRHEETGRRQGAGRSTNRSRFSRDRHEHRLKMREIRTLAKSAVASLCLCELFLPASFFPSVLFNIFRTSGLSEMTAIQRNCMRVLPISDSAFHTLARAQDLCVRQKGTPSLSVPLLASIQDRRLVASECGRQERLSSLTSSAYPHGRPSSVASAAALGSEMLSDSDFQNASQKEGCVSHPSLQGSVEERSVVNQKKGQSAPFVPQSGLGGATACSTEDEAERKTVKAETRRQQLFCVDALGRASVLTVSLLLVPSRILERRSDCTERTRIRDGIRALDLRPEHRSGGMDSETICNQVGKLLTADAEREAEDDGQGDARIILCPSVDAKNDGLLERALLKEKCGACCGLASGNGEFTRPPRPRGPVAQAGNEEHTCSRQVADSPKKGTAPEEDPRSETGTASGGTNSRNRNGRKGKLQERRTPKGQKRRRAGTADATSTSPQGNLWDTEKSKEKSCEKTANAFLDRLPILPAWRFPPRSVDSNASFLMSTPSSTELTTPCTTNSTPGDSHAGSSLPTTSLSTSLPSPQPSGTPPVTPCAFPTKPCRPPGQSAGALSGAPATEKRRLQSPGSPVTQTTQRTDSQPLRGTHSKCFITLEEDNCFSVRGRSARGGGGIATSSRVASLAVHENGSYTLLATSAPSFLLYSSSTTLPPYRRRDRLLFGCALGAHSATSLFRPVSSRHGSTGSKPLLAFALPDAPGGPRPPPPLLLSAAPILPSHPSPPFLPHAMARPFSVTSLAPLYAGSFAAGTVYGRKAAVHMKVPSGGVSALGGRKGRDERRETVFSDWLTEDEDDDLPSDDEDDEETRGSG</sequence>
<feature type="compositionally biased region" description="Polar residues" evidence="1">
    <location>
        <begin position="1092"/>
        <end position="1111"/>
    </location>
</feature>
<feature type="compositionally biased region" description="Polar residues" evidence="1">
    <location>
        <begin position="848"/>
        <end position="857"/>
    </location>
</feature>
<feature type="compositionally biased region" description="Low complexity" evidence="1">
    <location>
        <begin position="342"/>
        <end position="354"/>
    </location>
</feature>
<feature type="compositionally biased region" description="Basic and acidic residues" evidence="1">
    <location>
        <begin position="1138"/>
        <end position="1150"/>
    </location>
</feature>
<feature type="region of interest" description="Disordered" evidence="1">
    <location>
        <begin position="2091"/>
        <end position="2137"/>
    </location>
</feature>
<evidence type="ECO:0000313" key="2">
    <source>
        <dbReference type="EMBL" id="CEL65702.1"/>
    </source>
</evidence>
<feature type="compositionally biased region" description="Basic and acidic residues" evidence="1">
    <location>
        <begin position="1276"/>
        <end position="1286"/>
    </location>
</feature>
<name>A0A0F7UBB7_NEOCL</name>
<feature type="compositionally biased region" description="Basic and acidic residues" evidence="1">
    <location>
        <begin position="649"/>
        <end position="662"/>
    </location>
</feature>
<feature type="region of interest" description="Disordered" evidence="1">
    <location>
        <begin position="1022"/>
        <end position="1111"/>
    </location>
</feature>
<feature type="compositionally biased region" description="Basic and acidic residues" evidence="1">
    <location>
        <begin position="533"/>
        <end position="545"/>
    </location>
</feature>
<feature type="compositionally biased region" description="Low complexity" evidence="1">
    <location>
        <begin position="1840"/>
        <end position="1852"/>
    </location>
</feature>
<gene>
    <name evidence="2" type="ORF">BN1204_015400</name>
</gene>
<feature type="compositionally biased region" description="Basic and acidic residues" evidence="1">
    <location>
        <begin position="1710"/>
        <end position="1723"/>
    </location>
</feature>
<feature type="compositionally biased region" description="Basic and acidic residues" evidence="1">
    <location>
        <begin position="627"/>
        <end position="637"/>
    </location>
</feature>
<reference evidence="2" key="1">
    <citation type="journal article" date="2015" name="PLoS ONE">
        <title>Comprehensive Evaluation of Toxoplasma gondii VEG and Neospora caninum LIV Genomes with Tachyzoite Stage Transcriptome and Proteome Defines Novel Transcript Features.</title>
        <authorList>
            <person name="Ramaprasad A."/>
            <person name="Mourier T."/>
            <person name="Naeem R."/>
            <person name="Malas T.B."/>
            <person name="Moussa E."/>
            <person name="Panigrahi A."/>
            <person name="Vermont S.J."/>
            <person name="Otto T.D."/>
            <person name="Wastling J."/>
            <person name="Pain A."/>
        </authorList>
    </citation>
    <scope>NUCLEOTIDE SEQUENCE</scope>
    <source>
        <strain evidence="2">Liverpool</strain>
    </source>
</reference>
<feature type="region of interest" description="Disordered" evidence="1">
    <location>
        <begin position="342"/>
        <end position="409"/>
    </location>
</feature>